<dbReference type="Pfam" id="PF13676">
    <property type="entry name" value="TIR_2"/>
    <property type="match status" value="1"/>
</dbReference>
<organism>
    <name type="scientific">Branchiostoma floridae</name>
    <name type="common">Florida lancelet</name>
    <name type="synonym">Amphioxus</name>
    <dbReference type="NCBI Taxonomy" id="7739"/>
    <lineage>
        <taxon>Eukaryota</taxon>
        <taxon>Metazoa</taxon>
        <taxon>Chordata</taxon>
        <taxon>Cephalochordata</taxon>
        <taxon>Leptocardii</taxon>
        <taxon>Amphioxiformes</taxon>
        <taxon>Branchiostomatidae</taxon>
        <taxon>Branchiostoma</taxon>
    </lineage>
</organism>
<evidence type="ECO:0000313" key="3">
    <source>
        <dbReference type="EMBL" id="EEN45394.1"/>
    </source>
</evidence>
<dbReference type="AlphaFoldDB" id="C3ZQ15"/>
<sequence length="252" mass="29009">METAAETELERKFQERREKSARMKQQVSQQKDQTVERMDISKDEELCQAFNRLSLKVGQSQWRPIARQLGFSRQEIRDIEQNSVFLSYQWDLQDKVLLLHDRLQERGYSCWMDIKQMGGGDSLYEMMDKGIRGAKEISVNCLLPVHLRTAPPSPTLRFPLENLVVVSCVTPPYAESANCRNEVALAHTLKTPIIPVMLEKTTWPPPGPMSIPFAQLLFINMAKGQDEDPWKGALFEELVRMVDSFVKRPKAK</sequence>
<gene>
    <name evidence="3" type="ORF">BRAFLDRAFT_77825</name>
</gene>
<feature type="domain" description="TIR" evidence="2">
    <location>
        <begin position="84"/>
        <end position="135"/>
    </location>
</feature>
<name>C3ZQ15_BRAFL</name>
<feature type="compositionally biased region" description="Polar residues" evidence="1">
    <location>
        <begin position="23"/>
        <end position="32"/>
    </location>
</feature>
<evidence type="ECO:0000259" key="2">
    <source>
        <dbReference type="Pfam" id="PF13676"/>
    </source>
</evidence>
<dbReference type="PANTHER" id="PTHR47508">
    <property type="entry name" value="SAM DOMAIN-CONTAINING PROTEIN-RELATED"/>
    <property type="match status" value="1"/>
</dbReference>
<dbReference type="InterPro" id="IPR035897">
    <property type="entry name" value="Toll_tir_struct_dom_sf"/>
</dbReference>
<evidence type="ECO:0000256" key="1">
    <source>
        <dbReference type="SAM" id="MobiDB-lite"/>
    </source>
</evidence>
<reference evidence="3" key="1">
    <citation type="journal article" date="2008" name="Nature">
        <title>The amphioxus genome and the evolution of the chordate karyotype.</title>
        <authorList>
            <consortium name="US DOE Joint Genome Institute (JGI-PGF)"/>
            <person name="Putnam N.H."/>
            <person name="Butts T."/>
            <person name="Ferrier D.E.K."/>
            <person name="Furlong R.F."/>
            <person name="Hellsten U."/>
            <person name="Kawashima T."/>
            <person name="Robinson-Rechavi M."/>
            <person name="Shoguchi E."/>
            <person name="Terry A."/>
            <person name="Yu J.-K."/>
            <person name="Benito-Gutierrez E.L."/>
            <person name="Dubchak I."/>
            <person name="Garcia-Fernandez J."/>
            <person name="Gibson-Brown J.J."/>
            <person name="Grigoriev I.V."/>
            <person name="Horton A.C."/>
            <person name="de Jong P.J."/>
            <person name="Jurka J."/>
            <person name="Kapitonov V.V."/>
            <person name="Kohara Y."/>
            <person name="Kuroki Y."/>
            <person name="Lindquist E."/>
            <person name="Lucas S."/>
            <person name="Osoegawa K."/>
            <person name="Pennacchio L.A."/>
            <person name="Salamov A.A."/>
            <person name="Satou Y."/>
            <person name="Sauka-Spengler T."/>
            <person name="Schmutz J."/>
            <person name="Shin-I T."/>
            <person name="Toyoda A."/>
            <person name="Bronner-Fraser M."/>
            <person name="Fujiyama A."/>
            <person name="Holland L.Z."/>
            <person name="Holland P.W.H."/>
            <person name="Satoh N."/>
            <person name="Rokhsar D.S."/>
        </authorList>
    </citation>
    <scope>NUCLEOTIDE SEQUENCE [LARGE SCALE GENOMIC DNA]</scope>
    <source>
        <strain evidence="3">S238N-H82</strain>
        <tissue evidence="3">Testes</tissue>
    </source>
</reference>
<dbReference type="InterPro" id="IPR011029">
    <property type="entry name" value="DEATH-like_dom_sf"/>
</dbReference>
<dbReference type="InterPro" id="IPR000157">
    <property type="entry name" value="TIR_dom"/>
</dbReference>
<dbReference type="CDD" id="cd01670">
    <property type="entry name" value="Death"/>
    <property type="match status" value="1"/>
</dbReference>
<dbReference type="InParanoid" id="C3ZQ15"/>
<feature type="region of interest" description="Disordered" evidence="1">
    <location>
        <begin position="1"/>
        <end position="32"/>
    </location>
</feature>
<dbReference type="SUPFAM" id="SSF52200">
    <property type="entry name" value="Toll/Interleukin receptor TIR domain"/>
    <property type="match status" value="1"/>
</dbReference>
<accession>C3ZQ15</accession>
<dbReference type="GO" id="GO:0007165">
    <property type="term" value="P:signal transduction"/>
    <property type="evidence" value="ECO:0007669"/>
    <property type="project" value="InterPro"/>
</dbReference>
<proteinExistence type="predicted"/>
<dbReference type="Gene3D" id="3.40.50.10140">
    <property type="entry name" value="Toll/interleukin-1 receptor homology (TIR) domain"/>
    <property type="match status" value="1"/>
</dbReference>
<protein>
    <recommendedName>
        <fullName evidence="2">TIR domain-containing protein</fullName>
    </recommendedName>
</protein>
<feature type="compositionally biased region" description="Basic and acidic residues" evidence="1">
    <location>
        <begin position="8"/>
        <end position="21"/>
    </location>
</feature>
<dbReference type="PANTHER" id="PTHR47508:SF1">
    <property type="entry name" value="NON-SPECIFIC SERINE_THREONINE PROTEIN KINASE"/>
    <property type="match status" value="1"/>
</dbReference>
<dbReference type="EMBL" id="GG666659">
    <property type="protein sequence ID" value="EEN45394.1"/>
    <property type="molecule type" value="Genomic_DNA"/>
</dbReference>
<dbReference type="SUPFAM" id="SSF47986">
    <property type="entry name" value="DEATH domain"/>
    <property type="match status" value="1"/>
</dbReference>